<reference evidence="1" key="2">
    <citation type="journal article" date="2024" name="Plant">
        <title>Genomic evolution and insights into agronomic trait innovations of Sesamum species.</title>
        <authorList>
            <person name="Miao H."/>
            <person name="Wang L."/>
            <person name="Qu L."/>
            <person name="Liu H."/>
            <person name="Sun Y."/>
            <person name="Le M."/>
            <person name="Wang Q."/>
            <person name="Wei S."/>
            <person name="Zheng Y."/>
            <person name="Lin W."/>
            <person name="Duan Y."/>
            <person name="Cao H."/>
            <person name="Xiong S."/>
            <person name="Wang X."/>
            <person name="Wei L."/>
            <person name="Li C."/>
            <person name="Ma Q."/>
            <person name="Ju M."/>
            <person name="Zhao R."/>
            <person name="Li G."/>
            <person name="Mu C."/>
            <person name="Tian Q."/>
            <person name="Mei H."/>
            <person name="Zhang T."/>
            <person name="Gao T."/>
            <person name="Zhang H."/>
        </authorList>
    </citation>
    <scope>NUCLEOTIDE SEQUENCE</scope>
    <source>
        <strain evidence="1">KEN1</strain>
    </source>
</reference>
<reference evidence="1" key="1">
    <citation type="submission" date="2020-06" db="EMBL/GenBank/DDBJ databases">
        <authorList>
            <person name="Li T."/>
            <person name="Hu X."/>
            <person name="Zhang T."/>
            <person name="Song X."/>
            <person name="Zhang H."/>
            <person name="Dai N."/>
            <person name="Sheng W."/>
            <person name="Hou X."/>
            <person name="Wei L."/>
        </authorList>
    </citation>
    <scope>NUCLEOTIDE SEQUENCE</scope>
    <source>
        <strain evidence="1">KEN1</strain>
        <tissue evidence="1">Leaf</tissue>
    </source>
</reference>
<evidence type="ECO:0000313" key="1">
    <source>
        <dbReference type="EMBL" id="KAL0420397.1"/>
    </source>
</evidence>
<name>A0AAW2UUB2_9LAMI</name>
<gene>
    <name evidence="1" type="ORF">Slati_3062600</name>
</gene>
<protein>
    <submittedName>
        <fullName evidence="1">Uncharacterized protein</fullName>
    </submittedName>
</protein>
<sequence length="88" mass="10122">MAERRVHIYKSKMARAYDNKVRPRGFKEGDLVLRKTESAGPVGKQDAKWDDPYVVTEVIGPGPYRLKSGDGKPLPRTWNVKNLKKYYV</sequence>
<organism evidence="1">
    <name type="scientific">Sesamum latifolium</name>
    <dbReference type="NCBI Taxonomy" id="2727402"/>
    <lineage>
        <taxon>Eukaryota</taxon>
        <taxon>Viridiplantae</taxon>
        <taxon>Streptophyta</taxon>
        <taxon>Embryophyta</taxon>
        <taxon>Tracheophyta</taxon>
        <taxon>Spermatophyta</taxon>
        <taxon>Magnoliopsida</taxon>
        <taxon>eudicotyledons</taxon>
        <taxon>Gunneridae</taxon>
        <taxon>Pentapetalae</taxon>
        <taxon>asterids</taxon>
        <taxon>lamiids</taxon>
        <taxon>Lamiales</taxon>
        <taxon>Pedaliaceae</taxon>
        <taxon>Sesamum</taxon>
    </lineage>
</organism>
<dbReference type="AlphaFoldDB" id="A0AAW2UUB2"/>
<accession>A0AAW2UUB2</accession>
<dbReference type="EMBL" id="JACGWN010000011">
    <property type="protein sequence ID" value="KAL0420397.1"/>
    <property type="molecule type" value="Genomic_DNA"/>
</dbReference>
<proteinExistence type="predicted"/>
<comment type="caution">
    <text evidence="1">The sequence shown here is derived from an EMBL/GenBank/DDBJ whole genome shotgun (WGS) entry which is preliminary data.</text>
</comment>